<dbReference type="Gene3D" id="1.20.1250.20">
    <property type="entry name" value="MFS general substrate transporter like domains"/>
    <property type="match status" value="2"/>
</dbReference>
<dbReference type="PROSITE" id="PS50850">
    <property type="entry name" value="MFS"/>
    <property type="match status" value="1"/>
</dbReference>
<dbReference type="FunFam" id="1.20.1250.20:FF:000068">
    <property type="entry name" value="MFS general substrate transporter"/>
    <property type="match status" value="1"/>
</dbReference>
<feature type="compositionally biased region" description="Basic and acidic residues" evidence="6">
    <location>
        <begin position="10"/>
        <end position="20"/>
    </location>
</feature>
<dbReference type="GO" id="GO:0022857">
    <property type="term" value="F:transmembrane transporter activity"/>
    <property type="evidence" value="ECO:0007669"/>
    <property type="project" value="InterPro"/>
</dbReference>
<feature type="transmembrane region" description="Helical" evidence="7">
    <location>
        <begin position="391"/>
        <end position="411"/>
    </location>
</feature>
<gene>
    <name evidence="9" type="ORF">BT63DRAFT_403320</name>
</gene>
<feature type="transmembrane region" description="Helical" evidence="7">
    <location>
        <begin position="423"/>
        <end position="444"/>
    </location>
</feature>
<feature type="transmembrane region" description="Helical" evidence="7">
    <location>
        <begin position="300"/>
        <end position="325"/>
    </location>
</feature>
<dbReference type="InterPro" id="IPR020846">
    <property type="entry name" value="MFS_dom"/>
</dbReference>
<dbReference type="OrthoDB" id="2962993at2759"/>
<evidence type="ECO:0000259" key="8">
    <source>
        <dbReference type="PROSITE" id="PS50850"/>
    </source>
</evidence>
<reference evidence="9" key="1">
    <citation type="journal article" date="2020" name="Stud. Mycol.">
        <title>101 Dothideomycetes genomes: a test case for predicting lifestyles and emergence of pathogens.</title>
        <authorList>
            <person name="Haridas S."/>
            <person name="Albert R."/>
            <person name="Binder M."/>
            <person name="Bloem J."/>
            <person name="Labutti K."/>
            <person name="Salamov A."/>
            <person name="Andreopoulos B."/>
            <person name="Baker S."/>
            <person name="Barry K."/>
            <person name="Bills G."/>
            <person name="Bluhm B."/>
            <person name="Cannon C."/>
            <person name="Castanera R."/>
            <person name="Culley D."/>
            <person name="Daum C."/>
            <person name="Ezra D."/>
            <person name="Gonzalez J."/>
            <person name="Henrissat B."/>
            <person name="Kuo A."/>
            <person name="Liang C."/>
            <person name="Lipzen A."/>
            <person name="Lutzoni F."/>
            <person name="Magnuson J."/>
            <person name="Mondo S."/>
            <person name="Nolan M."/>
            <person name="Ohm R."/>
            <person name="Pangilinan J."/>
            <person name="Park H.-J."/>
            <person name="Ramirez L."/>
            <person name="Alfaro M."/>
            <person name="Sun H."/>
            <person name="Tritt A."/>
            <person name="Yoshinaga Y."/>
            <person name="Zwiers L.-H."/>
            <person name="Turgeon B."/>
            <person name="Goodwin S."/>
            <person name="Spatafora J."/>
            <person name="Crous P."/>
            <person name="Grigoriev I."/>
        </authorList>
    </citation>
    <scope>NUCLEOTIDE SEQUENCE</scope>
    <source>
        <strain evidence="9">CBS 115976</strain>
    </source>
</reference>
<feature type="transmembrane region" description="Helical" evidence="7">
    <location>
        <begin position="58"/>
        <end position="76"/>
    </location>
</feature>
<accession>A0A6A6U7W6</accession>
<dbReference type="SUPFAM" id="SSF103473">
    <property type="entry name" value="MFS general substrate transporter"/>
    <property type="match status" value="1"/>
</dbReference>
<dbReference type="FunFam" id="1.20.1250.20:FF:000034">
    <property type="entry name" value="MFS general substrate transporter"/>
    <property type="match status" value="1"/>
</dbReference>
<dbReference type="Proteomes" id="UP000799302">
    <property type="component" value="Unassembled WGS sequence"/>
</dbReference>
<dbReference type="InterPro" id="IPR011701">
    <property type="entry name" value="MFS"/>
</dbReference>
<evidence type="ECO:0000256" key="1">
    <source>
        <dbReference type="ARBA" id="ARBA00004141"/>
    </source>
</evidence>
<feature type="transmembrane region" description="Helical" evidence="7">
    <location>
        <begin position="456"/>
        <end position="477"/>
    </location>
</feature>
<feature type="transmembrane region" description="Helical" evidence="7">
    <location>
        <begin position="152"/>
        <end position="174"/>
    </location>
</feature>
<feature type="transmembrane region" description="Helical" evidence="7">
    <location>
        <begin position="337"/>
        <end position="357"/>
    </location>
</feature>
<feature type="transmembrane region" description="Helical" evidence="7">
    <location>
        <begin position="364"/>
        <end position="385"/>
    </location>
</feature>
<dbReference type="PANTHER" id="PTHR43791">
    <property type="entry name" value="PERMEASE-RELATED"/>
    <property type="match status" value="1"/>
</dbReference>
<organism evidence="9 10">
    <name type="scientific">Microthyrium microscopicum</name>
    <dbReference type="NCBI Taxonomy" id="703497"/>
    <lineage>
        <taxon>Eukaryota</taxon>
        <taxon>Fungi</taxon>
        <taxon>Dikarya</taxon>
        <taxon>Ascomycota</taxon>
        <taxon>Pezizomycotina</taxon>
        <taxon>Dothideomycetes</taxon>
        <taxon>Dothideomycetes incertae sedis</taxon>
        <taxon>Microthyriales</taxon>
        <taxon>Microthyriaceae</taxon>
        <taxon>Microthyrium</taxon>
    </lineage>
</organism>
<comment type="subcellular location">
    <subcellularLocation>
        <location evidence="1">Membrane</location>
        <topology evidence="1">Multi-pass membrane protein</topology>
    </subcellularLocation>
</comment>
<keyword evidence="4 7" id="KW-1133">Transmembrane helix</keyword>
<keyword evidence="2" id="KW-0813">Transport</keyword>
<evidence type="ECO:0000256" key="7">
    <source>
        <dbReference type="SAM" id="Phobius"/>
    </source>
</evidence>
<evidence type="ECO:0000256" key="2">
    <source>
        <dbReference type="ARBA" id="ARBA00022448"/>
    </source>
</evidence>
<evidence type="ECO:0000256" key="5">
    <source>
        <dbReference type="ARBA" id="ARBA00023136"/>
    </source>
</evidence>
<sequence>MARSVETDQEEAKTSSKEDSSGITEVTVIKQEADETVKEKDNPFPGIDEKKLLRKIDWHIIPILTLLYLLSFIDRANIGNAKIEGLDKSLNLTPAQYNWCLTVFFFTYSLFEIPCNIILKKMKPSIWLPGTMVAWGIVMISMGFVQNYSGLIAARFFLGVAEAGLKPGVIYYLSRWYRRSELQFRVGLFFSAAGAAGAFSGLLAYAISFMHGTRGLEGWRWIFILEGILTVLVALLAFWGVSDYPEKATFLTEEERAFTIERLKYQNVIKENPNGQNKGVEANDDFSWPAIRAAFCDWQVWMGVVLFWSCVAPLYGISLFLPTIINDLGFKKTTAQLMTVPVYIFAATVGIVVAWSADRIKKRTPLIAGSHVAILVGFIMCISTAQPAVVYTGIFLAAAGVYGAHPGNISLISNNLAPNSKRAAGTGIHFAGGNLAGAMAANFYRAKDGPRYILGHALEIGFVALGLVTVSIMAYTYDKINKKRDRQMANGEHIKYTEQELSEQGDRAVTFRYML</sequence>
<dbReference type="Pfam" id="PF07690">
    <property type="entry name" value="MFS_1"/>
    <property type="match status" value="1"/>
</dbReference>
<dbReference type="PANTHER" id="PTHR43791:SF18">
    <property type="entry name" value="NICOTINIC ACID TRANSPORTER TNA1, PUTATIVE (AFU_ORTHOLOGUE AFUA_3G03820)-RELATED"/>
    <property type="match status" value="1"/>
</dbReference>
<evidence type="ECO:0000256" key="3">
    <source>
        <dbReference type="ARBA" id="ARBA00022692"/>
    </source>
</evidence>
<name>A0A6A6U7W6_9PEZI</name>
<dbReference type="InterPro" id="IPR036259">
    <property type="entry name" value="MFS_trans_sf"/>
</dbReference>
<proteinExistence type="predicted"/>
<evidence type="ECO:0000256" key="6">
    <source>
        <dbReference type="SAM" id="MobiDB-lite"/>
    </source>
</evidence>
<evidence type="ECO:0000313" key="9">
    <source>
        <dbReference type="EMBL" id="KAF2667736.1"/>
    </source>
</evidence>
<feature type="transmembrane region" description="Helical" evidence="7">
    <location>
        <begin position="126"/>
        <end position="146"/>
    </location>
</feature>
<keyword evidence="5 7" id="KW-0472">Membrane</keyword>
<dbReference type="AlphaFoldDB" id="A0A6A6U7W6"/>
<dbReference type="EMBL" id="MU004237">
    <property type="protein sequence ID" value="KAF2667736.1"/>
    <property type="molecule type" value="Genomic_DNA"/>
</dbReference>
<feature type="region of interest" description="Disordered" evidence="6">
    <location>
        <begin position="1"/>
        <end position="26"/>
    </location>
</feature>
<feature type="domain" description="Major facilitator superfamily (MFS) profile" evidence="8">
    <location>
        <begin position="60"/>
        <end position="484"/>
    </location>
</feature>
<dbReference type="GO" id="GO:0016020">
    <property type="term" value="C:membrane"/>
    <property type="evidence" value="ECO:0007669"/>
    <property type="project" value="UniProtKB-SubCell"/>
</dbReference>
<evidence type="ECO:0000313" key="10">
    <source>
        <dbReference type="Proteomes" id="UP000799302"/>
    </source>
</evidence>
<evidence type="ECO:0000256" key="4">
    <source>
        <dbReference type="ARBA" id="ARBA00022989"/>
    </source>
</evidence>
<keyword evidence="10" id="KW-1185">Reference proteome</keyword>
<feature type="transmembrane region" description="Helical" evidence="7">
    <location>
        <begin position="96"/>
        <end position="119"/>
    </location>
</feature>
<feature type="transmembrane region" description="Helical" evidence="7">
    <location>
        <begin position="219"/>
        <end position="241"/>
    </location>
</feature>
<protein>
    <submittedName>
        <fullName evidence="9">MFS general substrate transporter</fullName>
    </submittedName>
</protein>
<keyword evidence="3 7" id="KW-0812">Transmembrane</keyword>
<feature type="transmembrane region" description="Helical" evidence="7">
    <location>
        <begin position="186"/>
        <end position="207"/>
    </location>
</feature>